<feature type="region of interest" description="Disordered" evidence="7">
    <location>
        <begin position="45"/>
        <end position="65"/>
    </location>
</feature>
<name>A0A8S9Z0Q8_9TREM</name>
<dbReference type="PANTHER" id="PTHR42948:SF1">
    <property type="entry name" value="TRANSPORTER"/>
    <property type="match status" value="1"/>
</dbReference>
<proteinExistence type="predicted"/>
<keyword evidence="6" id="KW-0479">Metal-binding</keyword>
<keyword evidence="5 8" id="KW-0472">Membrane</keyword>
<organism evidence="9 10">
    <name type="scientific">Paragonimus skrjabini miyazakii</name>
    <dbReference type="NCBI Taxonomy" id="59628"/>
    <lineage>
        <taxon>Eukaryota</taxon>
        <taxon>Metazoa</taxon>
        <taxon>Spiralia</taxon>
        <taxon>Lophotrochozoa</taxon>
        <taxon>Platyhelminthes</taxon>
        <taxon>Trematoda</taxon>
        <taxon>Digenea</taxon>
        <taxon>Plagiorchiida</taxon>
        <taxon>Troglotremata</taxon>
        <taxon>Troglotrematidae</taxon>
        <taxon>Paragonimus</taxon>
    </lineage>
</organism>
<evidence type="ECO:0000256" key="2">
    <source>
        <dbReference type="ARBA" id="ARBA00022448"/>
    </source>
</evidence>
<comment type="caution">
    <text evidence="9">The sequence shown here is derived from an EMBL/GenBank/DDBJ whole genome shotgun (WGS) entry which is preliminary data.</text>
</comment>
<feature type="transmembrane region" description="Helical" evidence="8">
    <location>
        <begin position="450"/>
        <end position="469"/>
    </location>
</feature>
<keyword evidence="3 8" id="KW-0812">Transmembrane</keyword>
<reference evidence="9" key="1">
    <citation type="submission" date="2019-07" db="EMBL/GenBank/DDBJ databases">
        <title>Annotation for the trematode Paragonimus miyazaki's.</title>
        <authorList>
            <person name="Choi Y.-J."/>
        </authorList>
    </citation>
    <scope>NUCLEOTIDE SEQUENCE</scope>
    <source>
        <strain evidence="9">Japan</strain>
    </source>
</reference>
<evidence type="ECO:0000256" key="4">
    <source>
        <dbReference type="ARBA" id="ARBA00022989"/>
    </source>
</evidence>
<feature type="transmembrane region" description="Helical" evidence="8">
    <location>
        <begin position="150"/>
        <end position="179"/>
    </location>
</feature>
<dbReference type="PANTHER" id="PTHR42948">
    <property type="entry name" value="TRANSPORTER"/>
    <property type="match status" value="1"/>
</dbReference>
<feature type="transmembrane region" description="Helical" evidence="8">
    <location>
        <begin position="232"/>
        <end position="252"/>
    </location>
</feature>
<comment type="subcellular location">
    <subcellularLocation>
        <location evidence="1">Membrane</location>
        <topology evidence="1">Multi-pass membrane protein</topology>
    </subcellularLocation>
</comment>
<feature type="transmembrane region" description="Helical" evidence="8">
    <location>
        <begin position="204"/>
        <end position="225"/>
    </location>
</feature>
<feature type="binding site" evidence="6">
    <location>
        <position position="320"/>
    </location>
    <ligand>
        <name>Na(+)</name>
        <dbReference type="ChEBI" id="CHEBI:29101"/>
        <label>2</label>
    </ligand>
</feature>
<gene>
    <name evidence="9" type="ORF">EG68_06688</name>
</gene>
<dbReference type="InterPro" id="IPR000175">
    <property type="entry name" value="Na/ntran_symport"/>
</dbReference>
<evidence type="ECO:0000256" key="3">
    <source>
        <dbReference type="ARBA" id="ARBA00022692"/>
    </source>
</evidence>
<keyword evidence="6" id="KW-0915">Sodium</keyword>
<dbReference type="GO" id="GO:0016020">
    <property type="term" value="C:membrane"/>
    <property type="evidence" value="ECO:0007669"/>
    <property type="project" value="UniProtKB-SubCell"/>
</dbReference>
<keyword evidence="4 8" id="KW-1133">Transmembrane helix</keyword>
<evidence type="ECO:0000313" key="10">
    <source>
        <dbReference type="Proteomes" id="UP000822476"/>
    </source>
</evidence>
<evidence type="ECO:0000256" key="1">
    <source>
        <dbReference type="ARBA" id="ARBA00004141"/>
    </source>
</evidence>
<dbReference type="AlphaFoldDB" id="A0A8S9Z0Q8"/>
<dbReference type="PROSITE" id="PS50267">
    <property type="entry name" value="NA_NEUROTRAN_SYMP_3"/>
    <property type="match status" value="1"/>
</dbReference>
<dbReference type="Proteomes" id="UP000822476">
    <property type="component" value="Unassembled WGS sequence"/>
</dbReference>
<dbReference type="SUPFAM" id="SSF161070">
    <property type="entry name" value="SNF-like"/>
    <property type="match status" value="1"/>
</dbReference>
<feature type="transmembrane region" description="Helical" evidence="8">
    <location>
        <begin position="386"/>
        <end position="408"/>
    </location>
</feature>
<keyword evidence="10" id="KW-1185">Reference proteome</keyword>
<evidence type="ECO:0000256" key="6">
    <source>
        <dbReference type="PIRSR" id="PIRSR600175-1"/>
    </source>
</evidence>
<sequence length="571" mass="63824">MFYNHRIGLHEAPYEIACTSDMLSERLETSCDKKTAKLVTLSLEEEEQANTASDTRQPVPNSKEHDTFKSSVGILFSCLGSVVGTGNTWRFPRIVATCSEREGSLAFLVVWFVMLYIWSVPIALVEYTLGRFTRSSILGSVCKFLGTKAFWLGGWYAAVVMFVSAYYCVVVGWCVYYTFLSVVFALPSDETEGLAAFNHLVRETYWPVLTHVLCAGVCGICLYGGIRRIEKVNLVLVPLLLSLLFFILAWSLTREYAEVGIRFLFTPAWSSFSKPGLWIAAASQNAFDTAAGYGILTTLASHFTRDKGAVRYGVLLPTMNNAVSLVCALTIYSTVFSTLIQASPTFTKSAILRIIQSTGPGSTGLTFIWMPVLFSKLGLTGRVLCFVFFLCLVCAGLSTLVSNVQVYFAIFLELGVSRQITVAICVLWVICCGLPSSLSLEFLTNQDDVWGYALIVSGFMFAMLVILYGPMRYRRVVVNDFGIHDWSLPFLWVPLITVAVPLIGLTLVGWWIHDMIVFDNDWRKINWNSLSIILLEWFALFLVLLLVNGVVLWKRFNPYKDQVDEGIPPKD</sequence>
<dbReference type="OrthoDB" id="6581954at2759"/>
<dbReference type="EMBL" id="JTDE01001375">
    <property type="protein sequence ID" value="KAF7259086.1"/>
    <property type="molecule type" value="Genomic_DNA"/>
</dbReference>
<keyword evidence="2" id="KW-0813">Transport</keyword>
<feature type="binding site" evidence="6">
    <location>
        <position position="87"/>
    </location>
    <ligand>
        <name>Na(+)</name>
        <dbReference type="ChEBI" id="CHEBI:29101"/>
        <label>1</label>
    </ligand>
</feature>
<evidence type="ECO:0000256" key="5">
    <source>
        <dbReference type="ARBA" id="ARBA00023136"/>
    </source>
</evidence>
<feature type="transmembrane region" description="Helical" evidence="8">
    <location>
        <begin position="490"/>
        <end position="512"/>
    </location>
</feature>
<evidence type="ECO:0008006" key="11">
    <source>
        <dbReference type="Google" id="ProtNLM"/>
    </source>
</evidence>
<evidence type="ECO:0000256" key="8">
    <source>
        <dbReference type="SAM" id="Phobius"/>
    </source>
</evidence>
<protein>
    <recommendedName>
        <fullName evidence="11">Sodium-dependent transporter</fullName>
    </recommendedName>
</protein>
<feature type="compositionally biased region" description="Polar residues" evidence="7">
    <location>
        <begin position="49"/>
        <end position="60"/>
    </location>
</feature>
<evidence type="ECO:0000256" key="7">
    <source>
        <dbReference type="SAM" id="MobiDB-lite"/>
    </source>
</evidence>
<feature type="transmembrane region" description="Helical" evidence="8">
    <location>
        <begin position="105"/>
        <end position="129"/>
    </location>
</feature>
<dbReference type="Pfam" id="PF00209">
    <property type="entry name" value="SNF"/>
    <property type="match status" value="2"/>
</dbReference>
<dbReference type="PRINTS" id="PR00176">
    <property type="entry name" value="NANEUSMPORT"/>
</dbReference>
<feature type="binding site" evidence="6">
    <location>
        <position position="80"/>
    </location>
    <ligand>
        <name>Na(+)</name>
        <dbReference type="ChEBI" id="CHEBI:29101"/>
        <label>1</label>
    </ligand>
</feature>
<evidence type="ECO:0000313" key="9">
    <source>
        <dbReference type="EMBL" id="KAF7259086.1"/>
    </source>
</evidence>
<feature type="transmembrane region" description="Helical" evidence="8">
    <location>
        <begin position="322"/>
        <end position="342"/>
    </location>
</feature>
<dbReference type="GO" id="GO:0046872">
    <property type="term" value="F:metal ion binding"/>
    <property type="evidence" value="ECO:0007669"/>
    <property type="project" value="UniProtKB-KW"/>
</dbReference>
<feature type="binding site" evidence="6">
    <location>
        <position position="83"/>
    </location>
    <ligand>
        <name>Na(+)</name>
        <dbReference type="ChEBI" id="CHEBI:29101"/>
        <label>1</label>
    </ligand>
</feature>
<dbReference type="InterPro" id="IPR037272">
    <property type="entry name" value="SNS_sf"/>
</dbReference>
<accession>A0A8S9Z0Q8</accession>
<feature type="transmembrane region" description="Helical" evidence="8">
    <location>
        <begin position="532"/>
        <end position="553"/>
    </location>
</feature>